<organism evidence="1 2">
    <name type="scientific">Phytophthora lilii</name>
    <dbReference type="NCBI Taxonomy" id="2077276"/>
    <lineage>
        <taxon>Eukaryota</taxon>
        <taxon>Sar</taxon>
        <taxon>Stramenopiles</taxon>
        <taxon>Oomycota</taxon>
        <taxon>Peronosporomycetes</taxon>
        <taxon>Peronosporales</taxon>
        <taxon>Peronosporaceae</taxon>
        <taxon>Phytophthora</taxon>
    </lineage>
</organism>
<dbReference type="AlphaFoldDB" id="A0A9W6U8W5"/>
<protein>
    <submittedName>
        <fullName evidence="1">Unnamed protein product</fullName>
    </submittedName>
</protein>
<evidence type="ECO:0000313" key="1">
    <source>
        <dbReference type="EMBL" id="GMF31319.1"/>
    </source>
</evidence>
<dbReference type="EMBL" id="BSXW01000896">
    <property type="protein sequence ID" value="GMF31319.1"/>
    <property type="molecule type" value="Genomic_DNA"/>
</dbReference>
<comment type="caution">
    <text evidence="1">The sequence shown here is derived from an EMBL/GenBank/DDBJ whole genome shotgun (WGS) entry which is preliminary data.</text>
</comment>
<evidence type="ECO:0000313" key="2">
    <source>
        <dbReference type="Proteomes" id="UP001165083"/>
    </source>
</evidence>
<reference evidence="1" key="1">
    <citation type="submission" date="2023-04" db="EMBL/GenBank/DDBJ databases">
        <title>Phytophthora lilii NBRC 32176.</title>
        <authorList>
            <person name="Ichikawa N."/>
            <person name="Sato H."/>
            <person name="Tonouchi N."/>
        </authorList>
    </citation>
    <scope>NUCLEOTIDE SEQUENCE</scope>
    <source>
        <strain evidence="1">NBRC 32176</strain>
    </source>
</reference>
<keyword evidence="2" id="KW-1185">Reference proteome</keyword>
<accession>A0A9W6U8W5</accession>
<dbReference type="OrthoDB" id="127702at2759"/>
<dbReference type="Proteomes" id="UP001165083">
    <property type="component" value="Unassembled WGS sequence"/>
</dbReference>
<sequence>MPSRRSSISNGTKQEVITWIDTQGEGVPTRAVAQFRQQGLNLDSGTVRKWWRKRTEILAAPPHLMRVEGGGRSRALWTLEDDLLDAIIDRRLRTSGSGLRKKRETSLKTWGLAVRGLLRPQHG</sequence>
<proteinExistence type="predicted"/>
<name>A0A9W6U8W5_9STRA</name>
<gene>
    <name evidence="1" type="ORF">Plil01_001339700</name>
</gene>